<dbReference type="Proteomes" id="UP000242662">
    <property type="component" value="Unassembled WGS sequence"/>
</dbReference>
<dbReference type="AlphaFoldDB" id="A0A1G6HCN8"/>
<dbReference type="STRING" id="1464122.SAMN05421737_103181"/>
<dbReference type="SUPFAM" id="SSF55729">
    <property type="entry name" value="Acyl-CoA N-acyltransferases (Nat)"/>
    <property type="match status" value="1"/>
</dbReference>
<dbReference type="RefSeq" id="WP_090775030.1">
    <property type="nucleotide sequence ID" value="NZ_FMYM01000003.1"/>
</dbReference>
<evidence type="ECO:0000313" key="2">
    <source>
        <dbReference type="EMBL" id="SDB91924.1"/>
    </source>
</evidence>
<dbReference type="EMBL" id="FMYM01000003">
    <property type="protein sequence ID" value="SDB91924.1"/>
    <property type="molecule type" value="Genomic_DNA"/>
</dbReference>
<gene>
    <name evidence="2" type="ORF">SAMN05421737_103181</name>
</gene>
<dbReference type="GO" id="GO:0016747">
    <property type="term" value="F:acyltransferase activity, transferring groups other than amino-acyl groups"/>
    <property type="evidence" value="ECO:0007669"/>
    <property type="project" value="InterPro"/>
</dbReference>
<dbReference type="OrthoDB" id="46888at2"/>
<dbReference type="Pfam" id="PF00583">
    <property type="entry name" value="Acetyltransf_1"/>
    <property type="match status" value="1"/>
</dbReference>
<proteinExistence type="predicted"/>
<keyword evidence="2" id="KW-0808">Transferase</keyword>
<reference evidence="3" key="1">
    <citation type="submission" date="2016-09" db="EMBL/GenBank/DDBJ databases">
        <authorList>
            <person name="Varghese N."/>
            <person name="Submissions S."/>
        </authorList>
    </citation>
    <scope>NUCLEOTIDE SEQUENCE [LARGE SCALE GENOMIC DNA]</scope>
    <source>
        <strain evidence="3">25nlg</strain>
    </source>
</reference>
<protein>
    <submittedName>
        <fullName evidence="2">Acetyltransferase (GNAT) family protein</fullName>
    </submittedName>
</protein>
<accession>A0A1G6HCN8</accession>
<sequence>MVVEILQITSPAVATDIHKLQMEAYTREARLIEYPDIPPLRETIQEIKGFPGIVYGIYGEHHQKLLGVIFIERFEDGNEHAATIVKLIVDGKYSRKGIGRALVKYVQTKYNTLYVSTSKRNAPAIRLYENAGFIIQSQKVIDKQLTLCMFKWENFF</sequence>
<evidence type="ECO:0000313" key="3">
    <source>
        <dbReference type="Proteomes" id="UP000242662"/>
    </source>
</evidence>
<keyword evidence="3" id="KW-1185">Reference proteome</keyword>
<dbReference type="InterPro" id="IPR016181">
    <property type="entry name" value="Acyl_CoA_acyltransferase"/>
</dbReference>
<dbReference type="PROSITE" id="PS51186">
    <property type="entry name" value="GNAT"/>
    <property type="match status" value="1"/>
</dbReference>
<dbReference type="InterPro" id="IPR000182">
    <property type="entry name" value="GNAT_dom"/>
</dbReference>
<name>A0A1G6HCN8_9BACI</name>
<evidence type="ECO:0000259" key="1">
    <source>
        <dbReference type="PROSITE" id="PS51186"/>
    </source>
</evidence>
<dbReference type="CDD" id="cd04301">
    <property type="entry name" value="NAT_SF"/>
    <property type="match status" value="1"/>
</dbReference>
<feature type="domain" description="N-acetyltransferase" evidence="1">
    <location>
        <begin position="3"/>
        <end position="154"/>
    </location>
</feature>
<organism evidence="2 3">
    <name type="scientific">Shouchella lonarensis</name>
    <dbReference type="NCBI Taxonomy" id="1464122"/>
    <lineage>
        <taxon>Bacteria</taxon>
        <taxon>Bacillati</taxon>
        <taxon>Bacillota</taxon>
        <taxon>Bacilli</taxon>
        <taxon>Bacillales</taxon>
        <taxon>Bacillaceae</taxon>
        <taxon>Shouchella</taxon>
    </lineage>
</organism>
<dbReference type="Gene3D" id="3.40.630.30">
    <property type="match status" value="1"/>
</dbReference>